<accession>A0A512BA15</accession>
<protein>
    <submittedName>
        <fullName evidence="2">Uncharacterized protein</fullName>
    </submittedName>
</protein>
<organism evidence="2 3">
    <name type="scientific">Segetibacter aerophilus</name>
    <dbReference type="NCBI Taxonomy" id="670293"/>
    <lineage>
        <taxon>Bacteria</taxon>
        <taxon>Pseudomonadati</taxon>
        <taxon>Bacteroidota</taxon>
        <taxon>Chitinophagia</taxon>
        <taxon>Chitinophagales</taxon>
        <taxon>Chitinophagaceae</taxon>
        <taxon>Segetibacter</taxon>
    </lineage>
</organism>
<dbReference type="RefSeq" id="WP_147202846.1">
    <property type="nucleotide sequence ID" value="NZ_BJYT01000004.1"/>
</dbReference>
<reference evidence="2 3" key="1">
    <citation type="submission" date="2019-07" db="EMBL/GenBank/DDBJ databases">
        <title>Whole genome shotgun sequence of Segetibacter aerophilus NBRC 106135.</title>
        <authorList>
            <person name="Hosoyama A."/>
            <person name="Uohara A."/>
            <person name="Ohji S."/>
            <person name="Ichikawa N."/>
        </authorList>
    </citation>
    <scope>NUCLEOTIDE SEQUENCE [LARGE SCALE GENOMIC DNA]</scope>
    <source>
        <strain evidence="2 3">NBRC 106135</strain>
    </source>
</reference>
<feature type="chain" id="PRO_5022087876" evidence="1">
    <location>
        <begin position="19"/>
        <end position="197"/>
    </location>
</feature>
<evidence type="ECO:0000256" key="1">
    <source>
        <dbReference type="SAM" id="SignalP"/>
    </source>
</evidence>
<gene>
    <name evidence="2" type="ORF">SAE01_12750</name>
</gene>
<evidence type="ECO:0000313" key="3">
    <source>
        <dbReference type="Proteomes" id="UP000321513"/>
    </source>
</evidence>
<dbReference type="EMBL" id="BJYT01000004">
    <property type="protein sequence ID" value="GEO08779.1"/>
    <property type="molecule type" value="Genomic_DNA"/>
</dbReference>
<name>A0A512BA15_9BACT</name>
<evidence type="ECO:0000313" key="2">
    <source>
        <dbReference type="EMBL" id="GEO08779.1"/>
    </source>
</evidence>
<comment type="caution">
    <text evidence="2">The sequence shown here is derived from an EMBL/GenBank/DDBJ whole genome shotgun (WGS) entry which is preliminary data.</text>
</comment>
<sequence>MIKNIVFLLLLLSATAEAQKKSGSKPTVKSSVALSGAYAKRSDLVEYVKAEDLKSYLDSSLVDVVTADTLENYLQVSTANKSFASTIHIHKDYFSKQIVFAPVQRGSYTLTAQDDGRWIDIDCPKKCTVILPSPALFKPGTQITISNIGGTRVEFSPVPGVRILTEGNAIALTGLNAIATIVVKNADTYQIAGSITP</sequence>
<feature type="signal peptide" evidence="1">
    <location>
        <begin position="1"/>
        <end position="18"/>
    </location>
</feature>
<proteinExistence type="predicted"/>
<keyword evidence="3" id="KW-1185">Reference proteome</keyword>
<dbReference type="AlphaFoldDB" id="A0A512BA15"/>
<dbReference type="Proteomes" id="UP000321513">
    <property type="component" value="Unassembled WGS sequence"/>
</dbReference>
<keyword evidence="1" id="KW-0732">Signal</keyword>